<evidence type="ECO:0000313" key="3">
    <source>
        <dbReference type="Proteomes" id="UP000291078"/>
    </source>
</evidence>
<feature type="region of interest" description="Disordered" evidence="1">
    <location>
        <begin position="27"/>
        <end position="47"/>
    </location>
</feature>
<proteinExistence type="predicted"/>
<sequence>MLLGGDMFRKERIPIALTLLLASEGGLAAGSEGDGVVASESGEAHGS</sequence>
<accession>A0A4Q7R8J5</accession>
<gene>
    <name evidence="2" type="ORF">EV147_5068</name>
</gene>
<organism evidence="2 3">
    <name type="scientific">Cupriavidus agavae</name>
    <dbReference type="NCBI Taxonomy" id="1001822"/>
    <lineage>
        <taxon>Bacteria</taxon>
        <taxon>Pseudomonadati</taxon>
        <taxon>Pseudomonadota</taxon>
        <taxon>Betaproteobacteria</taxon>
        <taxon>Burkholderiales</taxon>
        <taxon>Burkholderiaceae</taxon>
        <taxon>Cupriavidus</taxon>
    </lineage>
</organism>
<dbReference type="AlphaFoldDB" id="A0A4Q7R8J5"/>
<dbReference type="EMBL" id="SGXM01000013">
    <property type="protein sequence ID" value="RZT29104.1"/>
    <property type="molecule type" value="Genomic_DNA"/>
</dbReference>
<protein>
    <submittedName>
        <fullName evidence="2">Uncharacterized protein</fullName>
    </submittedName>
</protein>
<keyword evidence="3" id="KW-1185">Reference proteome</keyword>
<evidence type="ECO:0000256" key="1">
    <source>
        <dbReference type="SAM" id="MobiDB-lite"/>
    </source>
</evidence>
<dbReference type="Proteomes" id="UP000291078">
    <property type="component" value="Unassembled WGS sequence"/>
</dbReference>
<name>A0A4Q7R8J5_9BURK</name>
<reference evidence="2 3" key="1">
    <citation type="journal article" date="2015" name="Stand. Genomic Sci.">
        <title>Genomic Encyclopedia of Bacterial and Archaeal Type Strains, Phase III: the genomes of soil and plant-associated and newly described type strains.</title>
        <authorList>
            <person name="Whitman W.B."/>
            <person name="Woyke T."/>
            <person name="Klenk H.P."/>
            <person name="Zhou Y."/>
            <person name="Lilburn T.G."/>
            <person name="Beck B.J."/>
            <person name="De Vos P."/>
            <person name="Vandamme P."/>
            <person name="Eisen J.A."/>
            <person name="Garrity G."/>
            <person name="Hugenholtz P."/>
            <person name="Kyrpides N.C."/>
        </authorList>
    </citation>
    <scope>NUCLEOTIDE SEQUENCE [LARGE SCALE GENOMIC DNA]</scope>
    <source>
        <strain evidence="2 3">ASC-9842</strain>
    </source>
</reference>
<evidence type="ECO:0000313" key="2">
    <source>
        <dbReference type="EMBL" id="RZT29104.1"/>
    </source>
</evidence>
<comment type="caution">
    <text evidence="2">The sequence shown here is derived from an EMBL/GenBank/DDBJ whole genome shotgun (WGS) entry which is preliminary data.</text>
</comment>